<dbReference type="InterPro" id="IPR036388">
    <property type="entry name" value="WH-like_DNA-bd_sf"/>
</dbReference>
<feature type="domain" description="SIS" evidence="6">
    <location>
        <begin position="137"/>
        <end position="276"/>
    </location>
</feature>
<dbReference type="SUPFAM" id="SSF53697">
    <property type="entry name" value="SIS domain"/>
    <property type="match status" value="1"/>
</dbReference>
<feature type="region of interest" description="Disordered" evidence="4">
    <location>
        <begin position="296"/>
        <end position="316"/>
    </location>
</feature>
<dbReference type="Gene3D" id="3.40.50.10490">
    <property type="entry name" value="Glucose-6-phosphate isomerase like protein, domain 1"/>
    <property type="match status" value="1"/>
</dbReference>
<dbReference type="RefSeq" id="WP_220299326.1">
    <property type="nucleotide sequence ID" value="NZ_JAEUAW010000002.1"/>
</dbReference>
<accession>A0ABS7HI02</accession>
<dbReference type="InterPro" id="IPR035472">
    <property type="entry name" value="RpiR-like_SIS"/>
</dbReference>
<keyword evidence="8" id="KW-1185">Reference proteome</keyword>
<dbReference type="InterPro" id="IPR046348">
    <property type="entry name" value="SIS_dom_sf"/>
</dbReference>
<evidence type="ECO:0000256" key="2">
    <source>
        <dbReference type="ARBA" id="ARBA00023125"/>
    </source>
</evidence>
<keyword evidence="2" id="KW-0238">DNA-binding</keyword>
<dbReference type="PROSITE" id="PS51071">
    <property type="entry name" value="HTH_RPIR"/>
    <property type="match status" value="1"/>
</dbReference>
<organism evidence="7 8">
    <name type="scientific">Microbacterium jejuense</name>
    <dbReference type="NCBI Taxonomy" id="1263637"/>
    <lineage>
        <taxon>Bacteria</taxon>
        <taxon>Bacillati</taxon>
        <taxon>Actinomycetota</taxon>
        <taxon>Actinomycetes</taxon>
        <taxon>Micrococcales</taxon>
        <taxon>Microbacteriaceae</taxon>
        <taxon>Microbacterium</taxon>
    </lineage>
</organism>
<dbReference type="InterPro" id="IPR009057">
    <property type="entry name" value="Homeodomain-like_sf"/>
</dbReference>
<feature type="domain" description="HTH rpiR-type" evidence="5">
    <location>
        <begin position="17"/>
        <end position="93"/>
    </location>
</feature>
<dbReference type="CDD" id="cd05013">
    <property type="entry name" value="SIS_RpiR"/>
    <property type="match status" value="1"/>
</dbReference>
<proteinExistence type="predicted"/>
<sequence>MTLEVEQAESGAEDSTDTLLERITRQLPHLRRSEQRVAAIVLDNPVGAVQFTMAGLAEAAEVSEPTVMRFCASVGCEGFQDFKIQLAQTLALGLPVTHSSISAEDSSADLAEKIFDHTISSLDRARRTLDADAVEQAITALLGASDILFVGFGASGIIAQDAQQKFPLFGVPCQAPEDFHQQFIAATMSGPRSVTVAISNTGHTEQTLIVAEAAKKAGATVISLTGRTSPLSELADIALVARTFEDTDVYTPSTSRLAGLVVVDVLATGVALRRSPEHTAAVRRMKSELASMRQGVAVAAPEGEHSDPEAAGEAVS</sequence>
<keyword evidence="1" id="KW-0805">Transcription regulation</keyword>
<dbReference type="Gene3D" id="1.10.10.10">
    <property type="entry name" value="Winged helix-like DNA-binding domain superfamily/Winged helix DNA-binding domain"/>
    <property type="match status" value="1"/>
</dbReference>
<dbReference type="PROSITE" id="PS51464">
    <property type="entry name" value="SIS"/>
    <property type="match status" value="1"/>
</dbReference>
<evidence type="ECO:0000256" key="4">
    <source>
        <dbReference type="SAM" id="MobiDB-lite"/>
    </source>
</evidence>
<evidence type="ECO:0000256" key="1">
    <source>
        <dbReference type="ARBA" id="ARBA00023015"/>
    </source>
</evidence>
<name>A0ABS7HI02_9MICO</name>
<dbReference type="InterPro" id="IPR001347">
    <property type="entry name" value="SIS_dom"/>
</dbReference>
<reference evidence="7 8" key="1">
    <citation type="journal article" date="2021" name="MBio">
        <title>Poor Competitiveness of Bradyrhizobium in Pigeon Pea Root Colonization in Indian Soils.</title>
        <authorList>
            <person name="Chalasani D."/>
            <person name="Basu A."/>
            <person name="Pullabhotla S.V.S.R.N."/>
            <person name="Jorrin B."/>
            <person name="Neal A.L."/>
            <person name="Poole P.S."/>
            <person name="Podile A.R."/>
            <person name="Tkacz A."/>
        </authorList>
    </citation>
    <scope>NUCLEOTIDE SEQUENCE [LARGE SCALE GENOMIC DNA]</scope>
    <source>
        <strain evidence="7 8">HU14</strain>
    </source>
</reference>
<dbReference type="SUPFAM" id="SSF46689">
    <property type="entry name" value="Homeodomain-like"/>
    <property type="match status" value="1"/>
</dbReference>
<evidence type="ECO:0000256" key="3">
    <source>
        <dbReference type="ARBA" id="ARBA00023163"/>
    </source>
</evidence>
<dbReference type="EMBL" id="JAEUAW010000002">
    <property type="protein sequence ID" value="MBW9092571.1"/>
    <property type="molecule type" value="Genomic_DNA"/>
</dbReference>
<dbReference type="PANTHER" id="PTHR30514">
    <property type="entry name" value="GLUCOKINASE"/>
    <property type="match status" value="1"/>
</dbReference>
<dbReference type="InterPro" id="IPR000281">
    <property type="entry name" value="HTH_RpiR"/>
</dbReference>
<protein>
    <submittedName>
        <fullName evidence="7">SIS domain-containing protein</fullName>
    </submittedName>
</protein>
<gene>
    <name evidence="7" type="ORF">JNB62_02610</name>
</gene>
<keyword evidence="3" id="KW-0804">Transcription</keyword>
<dbReference type="Pfam" id="PF01418">
    <property type="entry name" value="HTH_6"/>
    <property type="match status" value="1"/>
</dbReference>
<dbReference type="InterPro" id="IPR047640">
    <property type="entry name" value="RpiR-like"/>
</dbReference>
<evidence type="ECO:0000259" key="6">
    <source>
        <dbReference type="PROSITE" id="PS51464"/>
    </source>
</evidence>
<evidence type="ECO:0000259" key="5">
    <source>
        <dbReference type="PROSITE" id="PS51071"/>
    </source>
</evidence>
<dbReference type="Proteomes" id="UP001196843">
    <property type="component" value="Unassembled WGS sequence"/>
</dbReference>
<comment type="caution">
    <text evidence="7">The sequence shown here is derived from an EMBL/GenBank/DDBJ whole genome shotgun (WGS) entry which is preliminary data.</text>
</comment>
<evidence type="ECO:0000313" key="8">
    <source>
        <dbReference type="Proteomes" id="UP001196843"/>
    </source>
</evidence>
<evidence type="ECO:0000313" key="7">
    <source>
        <dbReference type="EMBL" id="MBW9092571.1"/>
    </source>
</evidence>
<dbReference type="Pfam" id="PF01380">
    <property type="entry name" value="SIS"/>
    <property type="match status" value="1"/>
</dbReference>
<dbReference type="PANTHER" id="PTHR30514:SF1">
    <property type="entry name" value="HTH-TYPE TRANSCRIPTIONAL REGULATOR HEXR-RELATED"/>
    <property type="match status" value="1"/>
</dbReference>